<sequence>MSPSHAYTRMALSVKPNFFPELWMTMGCRGAALQREESRLGDESLEDGSEEREYGERGLASGDAPNTSGRTRDDHQPDAFISSFRLWQRALSGLRELVWALRSPALSGLCTSSPLGVNWSRCSEKLPNYWNKMKHGVRHSTTLGTC</sequence>
<dbReference type="EMBL" id="SRLO01000319">
    <property type="protein sequence ID" value="TNN61239.1"/>
    <property type="molecule type" value="Genomic_DNA"/>
</dbReference>
<evidence type="ECO:0000313" key="2">
    <source>
        <dbReference type="EMBL" id="TNN61239.1"/>
    </source>
</evidence>
<proteinExistence type="predicted"/>
<dbReference type="Proteomes" id="UP000314294">
    <property type="component" value="Unassembled WGS sequence"/>
</dbReference>
<name>A0A4Z2H609_9TELE</name>
<dbReference type="AlphaFoldDB" id="A0A4Z2H609"/>
<gene>
    <name evidence="2" type="ORF">EYF80_028534</name>
</gene>
<organism evidence="2 3">
    <name type="scientific">Liparis tanakae</name>
    <name type="common">Tanaka's snailfish</name>
    <dbReference type="NCBI Taxonomy" id="230148"/>
    <lineage>
        <taxon>Eukaryota</taxon>
        <taxon>Metazoa</taxon>
        <taxon>Chordata</taxon>
        <taxon>Craniata</taxon>
        <taxon>Vertebrata</taxon>
        <taxon>Euteleostomi</taxon>
        <taxon>Actinopterygii</taxon>
        <taxon>Neopterygii</taxon>
        <taxon>Teleostei</taxon>
        <taxon>Neoteleostei</taxon>
        <taxon>Acanthomorphata</taxon>
        <taxon>Eupercaria</taxon>
        <taxon>Perciformes</taxon>
        <taxon>Cottioidei</taxon>
        <taxon>Cottales</taxon>
        <taxon>Liparidae</taxon>
        <taxon>Liparis</taxon>
    </lineage>
</organism>
<reference evidence="2 3" key="1">
    <citation type="submission" date="2019-03" db="EMBL/GenBank/DDBJ databases">
        <title>First draft genome of Liparis tanakae, snailfish: a comprehensive survey of snailfish specific genes.</title>
        <authorList>
            <person name="Kim W."/>
            <person name="Song I."/>
            <person name="Jeong J.-H."/>
            <person name="Kim D."/>
            <person name="Kim S."/>
            <person name="Ryu S."/>
            <person name="Song J.Y."/>
            <person name="Lee S.K."/>
        </authorList>
    </citation>
    <scope>NUCLEOTIDE SEQUENCE [LARGE SCALE GENOMIC DNA]</scope>
    <source>
        <tissue evidence="2">Muscle</tissue>
    </source>
</reference>
<protein>
    <submittedName>
        <fullName evidence="2">Uncharacterized protein</fullName>
    </submittedName>
</protein>
<evidence type="ECO:0000256" key="1">
    <source>
        <dbReference type="SAM" id="MobiDB-lite"/>
    </source>
</evidence>
<evidence type="ECO:0000313" key="3">
    <source>
        <dbReference type="Proteomes" id="UP000314294"/>
    </source>
</evidence>
<feature type="region of interest" description="Disordered" evidence="1">
    <location>
        <begin position="36"/>
        <end position="76"/>
    </location>
</feature>
<keyword evidence="3" id="KW-1185">Reference proteome</keyword>
<comment type="caution">
    <text evidence="2">The sequence shown here is derived from an EMBL/GenBank/DDBJ whole genome shotgun (WGS) entry which is preliminary data.</text>
</comment>
<accession>A0A4Z2H609</accession>